<proteinExistence type="predicted"/>
<reference evidence="2" key="1">
    <citation type="submission" date="2023-11" db="UniProtKB">
        <authorList>
            <consortium name="WormBaseParasite"/>
        </authorList>
    </citation>
    <scope>IDENTIFICATION</scope>
</reference>
<dbReference type="WBParaSite" id="SMTH1_86330.1">
    <property type="protein sequence ID" value="SMTH1_86330.1"/>
    <property type="gene ID" value="SMTH1_86330"/>
</dbReference>
<sequence>MNYLCRVHSLQGETNSHKKEKIDPNSISGEMAELSDYTIEALESFKRKLTTYIEAVDKSCDKTCHYTHFRGLPSGNTNTSRG</sequence>
<evidence type="ECO:0000313" key="2">
    <source>
        <dbReference type="WBParaSite" id="SMTH1_86330.1"/>
    </source>
</evidence>
<dbReference type="AlphaFoldDB" id="A0AA85C0W3"/>
<dbReference type="Proteomes" id="UP000050791">
    <property type="component" value="Unassembled WGS sequence"/>
</dbReference>
<protein>
    <submittedName>
        <fullName evidence="2">Uncharacterized protein</fullName>
    </submittedName>
</protein>
<accession>A0AA85C0W3</accession>
<name>A0AA85C0W3_9TREM</name>
<organism evidence="1 2">
    <name type="scientific">Schistosoma mattheei</name>
    <dbReference type="NCBI Taxonomy" id="31246"/>
    <lineage>
        <taxon>Eukaryota</taxon>
        <taxon>Metazoa</taxon>
        <taxon>Spiralia</taxon>
        <taxon>Lophotrochozoa</taxon>
        <taxon>Platyhelminthes</taxon>
        <taxon>Trematoda</taxon>
        <taxon>Digenea</taxon>
        <taxon>Strigeidida</taxon>
        <taxon>Schistosomatoidea</taxon>
        <taxon>Schistosomatidae</taxon>
        <taxon>Schistosoma</taxon>
    </lineage>
</organism>
<evidence type="ECO:0000313" key="1">
    <source>
        <dbReference type="Proteomes" id="UP000050791"/>
    </source>
</evidence>